<dbReference type="PANTHER" id="PTHR14097">
    <property type="entry name" value="OXIDOREDUCTASE HTATIP2"/>
    <property type="match status" value="1"/>
</dbReference>
<dbReference type="GO" id="GO:0051170">
    <property type="term" value="P:import into nucleus"/>
    <property type="evidence" value="ECO:0007669"/>
    <property type="project" value="TreeGrafter"/>
</dbReference>
<sequence length="203" mass="21044">MKAVVIGGTGAVGSSLITQLLSSPACESVRAVLRRELTGEGSGKLKQYVIDLDRLAQDASEAFAGADVCFCTIGTTRAVAGSAENFIKVDLEYVTAAAGAAKSAGVPHFSLLTAAGANASLPDVRWKLLHGVLYARCKGLAEQAVINQGFSHASIFRPGLIDRGASARSSEKLVLHILSSIKASDLAAAMITDAQKMTTPQDL</sequence>
<dbReference type="PANTHER" id="PTHR14097:SF7">
    <property type="entry name" value="OXIDOREDUCTASE HTATIP2"/>
    <property type="match status" value="1"/>
</dbReference>
<feature type="domain" description="NAD(P)-binding" evidence="1">
    <location>
        <begin position="7"/>
        <end position="191"/>
    </location>
</feature>
<protein>
    <recommendedName>
        <fullName evidence="1">NAD(P)-binding domain-containing protein</fullName>
    </recommendedName>
</protein>
<dbReference type="SUPFAM" id="SSF51735">
    <property type="entry name" value="NAD(P)-binding Rossmann-fold domains"/>
    <property type="match status" value="1"/>
</dbReference>
<dbReference type="Proteomes" id="UP001465755">
    <property type="component" value="Unassembled WGS sequence"/>
</dbReference>
<dbReference type="Gene3D" id="3.40.50.720">
    <property type="entry name" value="NAD(P)-binding Rossmann-like Domain"/>
    <property type="match status" value="1"/>
</dbReference>
<dbReference type="InterPro" id="IPR036291">
    <property type="entry name" value="NAD(P)-bd_dom_sf"/>
</dbReference>
<gene>
    <name evidence="2" type="ORF">WJX73_006917</name>
</gene>
<evidence type="ECO:0000313" key="2">
    <source>
        <dbReference type="EMBL" id="KAK9792070.1"/>
    </source>
</evidence>
<evidence type="ECO:0000313" key="3">
    <source>
        <dbReference type="Proteomes" id="UP001465755"/>
    </source>
</evidence>
<dbReference type="GO" id="GO:0005737">
    <property type="term" value="C:cytoplasm"/>
    <property type="evidence" value="ECO:0007669"/>
    <property type="project" value="TreeGrafter"/>
</dbReference>
<accession>A0AAW1NMR7</accession>
<evidence type="ECO:0000259" key="1">
    <source>
        <dbReference type="Pfam" id="PF13460"/>
    </source>
</evidence>
<comment type="caution">
    <text evidence="2">The sequence shown here is derived from an EMBL/GenBank/DDBJ whole genome shotgun (WGS) entry which is preliminary data.</text>
</comment>
<proteinExistence type="predicted"/>
<dbReference type="Pfam" id="PF13460">
    <property type="entry name" value="NAD_binding_10"/>
    <property type="match status" value="1"/>
</dbReference>
<dbReference type="InterPro" id="IPR016040">
    <property type="entry name" value="NAD(P)-bd_dom"/>
</dbReference>
<dbReference type="AlphaFoldDB" id="A0AAW1NMR7"/>
<reference evidence="2 3" key="1">
    <citation type="journal article" date="2024" name="Nat. Commun.">
        <title>Phylogenomics reveals the evolutionary origins of lichenization in chlorophyte algae.</title>
        <authorList>
            <person name="Puginier C."/>
            <person name="Libourel C."/>
            <person name="Otte J."/>
            <person name="Skaloud P."/>
            <person name="Haon M."/>
            <person name="Grisel S."/>
            <person name="Petersen M."/>
            <person name="Berrin J.G."/>
            <person name="Delaux P.M."/>
            <person name="Dal Grande F."/>
            <person name="Keller J."/>
        </authorList>
    </citation>
    <scope>NUCLEOTIDE SEQUENCE [LARGE SCALE GENOMIC DNA]</scope>
    <source>
        <strain evidence="2 3">SAG 2036</strain>
    </source>
</reference>
<organism evidence="2 3">
    <name type="scientific">Symbiochloris irregularis</name>
    <dbReference type="NCBI Taxonomy" id="706552"/>
    <lineage>
        <taxon>Eukaryota</taxon>
        <taxon>Viridiplantae</taxon>
        <taxon>Chlorophyta</taxon>
        <taxon>core chlorophytes</taxon>
        <taxon>Trebouxiophyceae</taxon>
        <taxon>Trebouxiales</taxon>
        <taxon>Trebouxiaceae</taxon>
        <taxon>Symbiochloris</taxon>
    </lineage>
</organism>
<name>A0AAW1NMR7_9CHLO</name>
<dbReference type="EMBL" id="JALJOQ010000167">
    <property type="protein sequence ID" value="KAK9792070.1"/>
    <property type="molecule type" value="Genomic_DNA"/>
</dbReference>
<keyword evidence="3" id="KW-1185">Reference proteome</keyword>